<dbReference type="GO" id="GO:0005886">
    <property type="term" value="C:plasma membrane"/>
    <property type="evidence" value="ECO:0007669"/>
    <property type="project" value="UniProtKB-SubCell"/>
</dbReference>
<keyword evidence="6 16" id="KW-0808">Transferase</keyword>
<evidence type="ECO:0000256" key="4">
    <source>
        <dbReference type="ARBA" id="ARBA00021546"/>
    </source>
</evidence>
<accession>A0A1H5UT44</accession>
<comment type="similarity">
    <text evidence="2">Belongs to the LPG synthase family.</text>
</comment>
<feature type="transmembrane region" description="Helical" evidence="14">
    <location>
        <begin position="136"/>
        <end position="158"/>
    </location>
</feature>
<feature type="transmembrane region" description="Helical" evidence="14">
    <location>
        <begin position="308"/>
        <end position="323"/>
    </location>
</feature>
<feature type="transmembrane region" description="Helical" evidence="14">
    <location>
        <begin position="330"/>
        <end position="353"/>
    </location>
</feature>
<feature type="transmembrane region" description="Helical" evidence="14">
    <location>
        <begin position="397"/>
        <end position="416"/>
    </location>
</feature>
<evidence type="ECO:0000259" key="15">
    <source>
        <dbReference type="Pfam" id="PF09924"/>
    </source>
</evidence>
<dbReference type="GO" id="GO:0050071">
    <property type="term" value="F:phosphatidylglycerol lysyltransferase activity"/>
    <property type="evidence" value="ECO:0007669"/>
    <property type="project" value="UniProtKB-EC"/>
</dbReference>
<feature type="transmembrane region" description="Helical" evidence="14">
    <location>
        <begin position="164"/>
        <end position="184"/>
    </location>
</feature>
<keyword evidence="11" id="KW-0046">Antibiotic resistance</keyword>
<keyword evidence="7 14" id="KW-0812">Transmembrane</keyword>
<evidence type="ECO:0000256" key="1">
    <source>
        <dbReference type="ARBA" id="ARBA00004651"/>
    </source>
</evidence>
<evidence type="ECO:0000256" key="9">
    <source>
        <dbReference type="ARBA" id="ARBA00023098"/>
    </source>
</evidence>
<feature type="transmembrane region" description="Helical" evidence="14">
    <location>
        <begin position="224"/>
        <end position="246"/>
    </location>
</feature>
<evidence type="ECO:0000256" key="2">
    <source>
        <dbReference type="ARBA" id="ARBA00008627"/>
    </source>
</evidence>
<feature type="transmembrane region" description="Helical" evidence="14">
    <location>
        <begin position="252"/>
        <end position="271"/>
    </location>
</feature>
<evidence type="ECO:0000256" key="5">
    <source>
        <dbReference type="ARBA" id="ARBA00022475"/>
    </source>
</evidence>
<dbReference type="InterPro" id="IPR051211">
    <property type="entry name" value="PG_lysyltransferase"/>
</dbReference>
<feature type="transmembrane region" description="Helical" evidence="14">
    <location>
        <begin position="512"/>
        <end position="532"/>
    </location>
</feature>
<evidence type="ECO:0000313" key="16">
    <source>
        <dbReference type="EMBL" id="SEF78154.1"/>
    </source>
</evidence>
<feature type="transmembrane region" description="Helical" evidence="14">
    <location>
        <begin position="451"/>
        <end position="472"/>
    </location>
</feature>
<name>A0A1H5UT44_9FLAO</name>
<evidence type="ECO:0000313" key="17">
    <source>
        <dbReference type="Proteomes" id="UP000236738"/>
    </source>
</evidence>
<dbReference type="GO" id="GO:0006629">
    <property type="term" value="P:lipid metabolic process"/>
    <property type="evidence" value="ECO:0007669"/>
    <property type="project" value="UniProtKB-KW"/>
</dbReference>
<dbReference type="PANTHER" id="PTHR34697:SF2">
    <property type="entry name" value="PHOSPHATIDYLGLYCEROL LYSYLTRANSFERASE"/>
    <property type="match status" value="1"/>
</dbReference>
<dbReference type="OrthoDB" id="145485at2"/>
<feature type="domain" description="Phosphatidylglycerol lysyltransferase C-terminal" evidence="15">
    <location>
        <begin position="556"/>
        <end position="844"/>
    </location>
</feature>
<comment type="catalytic activity">
    <reaction evidence="13">
        <text>L-lysyl-tRNA(Lys) + a 1,2-diacyl-sn-glycero-3-phospho-(1'-sn-glycerol) = a 1,2-diacyl-sn-glycero-3-phospho-1'-(3'-O-L-lysyl)-sn-glycerol + tRNA(Lys)</text>
        <dbReference type="Rhea" id="RHEA:10668"/>
        <dbReference type="Rhea" id="RHEA-COMP:9696"/>
        <dbReference type="Rhea" id="RHEA-COMP:9697"/>
        <dbReference type="ChEBI" id="CHEBI:64716"/>
        <dbReference type="ChEBI" id="CHEBI:75792"/>
        <dbReference type="ChEBI" id="CHEBI:78442"/>
        <dbReference type="ChEBI" id="CHEBI:78529"/>
        <dbReference type="EC" id="2.3.2.3"/>
    </reaction>
</comment>
<dbReference type="PANTHER" id="PTHR34697">
    <property type="entry name" value="PHOSPHATIDYLGLYCEROL LYSYLTRANSFERASE"/>
    <property type="match status" value="1"/>
</dbReference>
<feature type="transmembrane region" description="Helical" evidence="14">
    <location>
        <begin position="56"/>
        <end position="76"/>
    </location>
</feature>
<evidence type="ECO:0000256" key="10">
    <source>
        <dbReference type="ARBA" id="ARBA00023136"/>
    </source>
</evidence>
<dbReference type="EMBL" id="FNUS01000001">
    <property type="protein sequence ID" value="SEF78154.1"/>
    <property type="molecule type" value="Genomic_DNA"/>
</dbReference>
<dbReference type="GO" id="GO:0046677">
    <property type="term" value="P:response to antibiotic"/>
    <property type="evidence" value="ECO:0007669"/>
    <property type="project" value="UniProtKB-KW"/>
</dbReference>
<dbReference type="InterPro" id="IPR016181">
    <property type="entry name" value="Acyl_CoA_acyltransferase"/>
</dbReference>
<evidence type="ECO:0000256" key="3">
    <source>
        <dbReference type="ARBA" id="ARBA00012014"/>
    </source>
</evidence>
<comment type="subcellular location">
    <subcellularLocation>
        <location evidence="1">Cell membrane</location>
        <topology evidence="1">Multi-pass membrane protein</topology>
    </subcellularLocation>
</comment>
<dbReference type="InterPro" id="IPR024320">
    <property type="entry name" value="LPG_synthase_C"/>
</dbReference>
<evidence type="ECO:0000256" key="11">
    <source>
        <dbReference type="ARBA" id="ARBA00023251"/>
    </source>
</evidence>
<feature type="transmembrane region" description="Helical" evidence="14">
    <location>
        <begin position="422"/>
        <end position="439"/>
    </location>
</feature>
<keyword evidence="17" id="KW-1185">Reference proteome</keyword>
<proteinExistence type="inferred from homology"/>
<dbReference type="SUPFAM" id="SSF55729">
    <property type="entry name" value="Acyl-CoA N-acyltransferases (Nat)"/>
    <property type="match status" value="1"/>
</dbReference>
<keyword evidence="10 14" id="KW-0472">Membrane</keyword>
<evidence type="ECO:0000256" key="8">
    <source>
        <dbReference type="ARBA" id="ARBA00022989"/>
    </source>
</evidence>
<evidence type="ECO:0000256" key="12">
    <source>
        <dbReference type="ARBA" id="ARBA00031899"/>
    </source>
</evidence>
<dbReference type="GO" id="GO:0055091">
    <property type="term" value="P:phospholipid homeostasis"/>
    <property type="evidence" value="ECO:0007669"/>
    <property type="project" value="TreeGrafter"/>
</dbReference>
<keyword evidence="5" id="KW-1003">Cell membrane</keyword>
<sequence length="867" mass="99028">MFSFKKPAFFENFWPKSYWKEILAIFIILLAFVFFKSERHEMRQIVPQLEAANLTWILVGVFVTLAYVSLQALMYVESFRAVGLKLKISEAITLFLKRNFLSVFLPAGGVTSLAYLPTELKRKNYNAGKMHQSGVIYGFVGLFTVFLVGIPVIAYSIIKRQNIGNAWLALLVLGAILLLLFLLFKDIQHKGFFYKFLDKIFPSAMVYIEDIFSAEVDKKYFYRVVIYSIIIEFVGIFHVFIAMAALGASPSFSAAAIGYTVSVLLMIISPFLRGLGAVELTMLYIFTAFGFSNSTALGITLLYRIFEFWFPLLLGIFAFLYNGRKLFARIFPALAIFSLGLINIISVITPPLADRISIMKNYLPVEALHLSKLLVLVLGIALMVISARLIKGLKSAWYLAIIFSIFSIFGNVLKGFDYEEATFAAFTLFLLISTRKQYVLKSNRKWLKMGLKSVSIVLCAVLIFDFFSFYLIDKRHFGIDFTWKQSLYYTFQSFLLFYTDLPKPETVFGKDFISITKFLGFMSWLFLLFALLKPFNQIFGEGAKDSRKQAEILLNNYGNSALDFFKISKDKLLLVSKTLDAFTSYKVANGFAIALEEPVCNEEDKLFAIKEFEEFCKKNGLKSAYYRVPEVNLDLFKILKKKKLLIGQEAIVDVQNFTLQGKDRKSLRNGINSISKKGFVSEIILAPQKEEFLNELKNISDEWLSEFNKKESVFSQGSFETDLLKNQDIIIIKDAEEKVQAFLNVIPDFAPDETTYDLIRKRKAAPGGCMDVLIVALIDYAKNKNLKFLNMGLTPMSGLDAPDNAAEQIMKYAYHRVGSLKHFQTLRFFKEKYATIWENKYLIYGNDFDLLQIPNALNKVMKSHQKV</sequence>
<evidence type="ECO:0000256" key="7">
    <source>
        <dbReference type="ARBA" id="ARBA00022692"/>
    </source>
</evidence>
<dbReference type="AlphaFoldDB" id="A0A1H5UT44"/>
<dbReference type="Proteomes" id="UP000236738">
    <property type="component" value="Unassembled WGS sequence"/>
</dbReference>
<feature type="transmembrane region" description="Helical" evidence="14">
    <location>
        <begin position="283"/>
        <end position="302"/>
    </location>
</feature>
<evidence type="ECO:0000256" key="13">
    <source>
        <dbReference type="ARBA" id="ARBA00047540"/>
    </source>
</evidence>
<protein>
    <recommendedName>
        <fullName evidence="4">Phosphatidylglycerol lysyltransferase</fullName>
        <ecNumber evidence="3">2.3.2.3</ecNumber>
    </recommendedName>
    <alternativeName>
        <fullName evidence="12">Lysylphosphatidylglycerol synthase</fullName>
    </alternativeName>
</protein>
<reference evidence="17" key="1">
    <citation type="submission" date="2016-10" db="EMBL/GenBank/DDBJ databases">
        <authorList>
            <person name="Varghese N."/>
            <person name="Submissions S."/>
        </authorList>
    </citation>
    <scope>NUCLEOTIDE SEQUENCE [LARGE SCALE GENOMIC DNA]</scope>
    <source>
        <strain evidence="17">DSM 21580</strain>
    </source>
</reference>
<dbReference type="RefSeq" id="WP_103912883.1">
    <property type="nucleotide sequence ID" value="NZ_FNUS01000001.1"/>
</dbReference>
<evidence type="ECO:0000256" key="14">
    <source>
        <dbReference type="SAM" id="Phobius"/>
    </source>
</evidence>
<feature type="transmembrane region" description="Helical" evidence="14">
    <location>
        <begin position="373"/>
        <end position="390"/>
    </location>
</feature>
<dbReference type="InterPro" id="IPR022791">
    <property type="entry name" value="L-PG_synthase/AglD"/>
</dbReference>
<gene>
    <name evidence="16" type="ORF">SAMN05421847_0909</name>
</gene>
<organism evidence="16 17">
    <name type="scientific">Halpernia humi</name>
    <dbReference type="NCBI Taxonomy" id="493375"/>
    <lineage>
        <taxon>Bacteria</taxon>
        <taxon>Pseudomonadati</taxon>
        <taxon>Bacteroidota</taxon>
        <taxon>Flavobacteriia</taxon>
        <taxon>Flavobacteriales</taxon>
        <taxon>Weeksellaceae</taxon>
        <taxon>Chryseobacterium group</taxon>
        <taxon>Halpernia</taxon>
    </lineage>
</organism>
<keyword evidence="8 14" id="KW-1133">Transmembrane helix</keyword>
<dbReference type="Pfam" id="PF09924">
    <property type="entry name" value="LPG_synthase_C"/>
    <property type="match status" value="1"/>
</dbReference>
<keyword evidence="9" id="KW-0443">Lipid metabolism</keyword>
<evidence type="ECO:0000256" key="6">
    <source>
        <dbReference type="ARBA" id="ARBA00022679"/>
    </source>
</evidence>
<feature type="transmembrane region" description="Helical" evidence="14">
    <location>
        <begin position="96"/>
        <end position="116"/>
    </location>
</feature>
<dbReference type="Pfam" id="PF03706">
    <property type="entry name" value="LPG_synthase_TM"/>
    <property type="match status" value="1"/>
</dbReference>
<feature type="transmembrane region" description="Helical" evidence="14">
    <location>
        <begin position="17"/>
        <end position="35"/>
    </location>
</feature>
<dbReference type="EC" id="2.3.2.3" evidence="3"/>